<proteinExistence type="predicted"/>
<protein>
    <submittedName>
        <fullName evidence="2">Unannotated protein</fullName>
    </submittedName>
</protein>
<organism evidence="2">
    <name type="scientific">freshwater metagenome</name>
    <dbReference type="NCBI Taxonomy" id="449393"/>
    <lineage>
        <taxon>unclassified sequences</taxon>
        <taxon>metagenomes</taxon>
        <taxon>ecological metagenomes</taxon>
    </lineage>
</organism>
<feature type="region of interest" description="Disordered" evidence="1">
    <location>
        <begin position="38"/>
        <end position="59"/>
    </location>
</feature>
<dbReference type="EMBL" id="CAEZUX010000028">
    <property type="protein sequence ID" value="CAB4610823.1"/>
    <property type="molecule type" value="Genomic_DNA"/>
</dbReference>
<dbReference type="Gene3D" id="1.20.120.910">
    <property type="entry name" value="DksA, coiled-coil domain"/>
    <property type="match status" value="1"/>
</dbReference>
<dbReference type="AlphaFoldDB" id="A0A6J6HE75"/>
<dbReference type="PROSITE" id="PS51128">
    <property type="entry name" value="ZF_DKSA_2"/>
    <property type="match status" value="1"/>
</dbReference>
<reference evidence="2" key="1">
    <citation type="submission" date="2020-05" db="EMBL/GenBank/DDBJ databases">
        <authorList>
            <person name="Chiriac C."/>
            <person name="Salcher M."/>
            <person name="Ghai R."/>
            <person name="Kavagutti S V."/>
        </authorList>
    </citation>
    <scope>NUCLEOTIDE SEQUENCE</scope>
</reference>
<gene>
    <name evidence="2" type="ORF">UFOPK1874_00410</name>
</gene>
<accession>A0A6J6HE75</accession>
<name>A0A6J6HE75_9ZZZZ</name>
<sequence>MTLVNPKSPLDLDTMERDLADVEFALGRLDNGTYWNDEITGEPIEPGHLAANPTARRNP</sequence>
<evidence type="ECO:0000256" key="1">
    <source>
        <dbReference type="SAM" id="MobiDB-lite"/>
    </source>
</evidence>
<evidence type="ECO:0000313" key="2">
    <source>
        <dbReference type="EMBL" id="CAB4610823.1"/>
    </source>
</evidence>